<keyword evidence="3" id="KW-1003">Cell membrane</keyword>
<feature type="compositionally biased region" description="Pro residues" evidence="15">
    <location>
        <begin position="228"/>
        <end position="238"/>
    </location>
</feature>
<dbReference type="PROSITE" id="PS50011">
    <property type="entry name" value="PROTEIN_KINASE_DOM"/>
    <property type="match status" value="1"/>
</dbReference>
<feature type="compositionally biased region" description="Pro residues" evidence="15">
    <location>
        <begin position="131"/>
        <end position="183"/>
    </location>
</feature>
<evidence type="ECO:0000313" key="18">
    <source>
        <dbReference type="EMBL" id="KAH0875570.1"/>
    </source>
</evidence>
<dbReference type="InterPro" id="IPR011009">
    <property type="entry name" value="Kinase-like_dom_sf"/>
</dbReference>
<dbReference type="InterPro" id="IPR000719">
    <property type="entry name" value="Prot_kinase_dom"/>
</dbReference>
<dbReference type="Proteomes" id="UP000824890">
    <property type="component" value="Unassembled WGS sequence"/>
</dbReference>
<evidence type="ECO:0000256" key="3">
    <source>
        <dbReference type="ARBA" id="ARBA00022475"/>
    </source>
</evidence>
<evidence type="ECO:0000256" key="2">
    <source>
        <dbReference type="ARBA" id="ARBA00012513"/>
    </source>
</evidence>
<keyword evidence="5" id="KW-0808">Transferase</keyword>
<evidence type="ECO:0000256" key="1">
    <source>
        <dbReference type="ARBA" id="ARBA00004162"/>
    </source>
</evidence>
<dbReference type="PROSITE" id="PS00108">
    <property type="entry name" value="PROTEIN_KINASE_ST"/>
    <property type="match status" value="1"/>
</dbReference>
<feature type="compositionally biased region" description="Polar residues" evidence="15">
    <location>
        <begin position="326"/>
        <end position="339"/>
    </location>
</feature>
<evidence type="ECO:0000313" key="19">
    <source>
        <dbReference type="Proteomes" id="UP000824890"/>
    </source>
</evidence>
<protein>
    <recommendedName>
        <fullName evidence="2">non-specific serine/threonine protein kinase</fullName>
        <ecNumber evidence="2">2.7.11.1</ecNumber>
    </recommendedName>
</protein>
<dbReference type="CDD" id="cd14066">
    <property type="entry name" value="STKc_IRAK"/>
    <property type="match status" value="1"/>
</dbReference>
<dbReference type="SUPFAM" id="SSF56112">
    <property type="entry name" value="Protein kinase-like (PK-like)"/>
    <property type="match status" value="1"/>
</dbReference>
<evidence type="ECO:0000256" key="16">
    <source>
        <dbReference type="SAM" id="Phobius"/>
    </source>
</evidence>
<keyword evidence="7 14" id="KW-0547">Nucleotide-binding</keyword>
<reference evidence="18 19" key="1">
    <citation type="submission" date="2021-05" db="EMBL/GenBank/DDBJ databases">
        <title>Genome Assembly of Synthetic Allotetraploid Brassica napus Reveals Homoeologous Exchanges between Subgenomes.</title>
        <authorList>
            <person name="Davis J.T."/>
        </authorList>
    </citation>
    <scope>NUCLEOTIDE SEQUENCE [LARGE SCALE GENOMIC DNA]</scope>
    <source>
        <strain evidence="19">cv. Da-Ae</strain>
        <tissue evidence="18">Seedling</tissue>
    </source>
</reference>
<evidence type="ECO:0000256" key="5">
    <source>
        <dbReference type="ARBA" id="ARBA00022679"/>
    </source>
</evidence>
<dbReference type="PANTHER" id="PTHR47982:SF19">
    <property type="entry name" value="NON-SPECIFIC SERINE_THREONINE PROTEIN KINASE"/>
    <property type="match status" value="1"/>
</dbReference>
<keyword evidence="8" id="KW-0418">Kinase</keyword>
<evidence type="ECO:0000256" key="13">
    <source>
        <dbReference type="ARBA" id="ARBA00048679"/>
    </source>
</evidence>
<accession>A0ABQ7Z5T5</accession>
<comment type="subcellular location">
    <subcellularLocation>
        <location evidence="1">Cell membrane</location>
        <topology evidence="1">Single-pass membrane protein</topology>
    </subcellularLocation>
</comment>
<name>A0ABQ7Z5T5_BRANA</name>
<feature type="compositionally biased region" description="Polar residues" evidence="15">
    <location>
        <begin position="360"/>
        <end position="372"/>
    </location>
</feature>
<feature type="compositionally biased region" description="Low complexity" evidence="15">
    <location>
        <begin position="30"/>
        <end position="44"/>
    </location>
</feature>
<dbReference type="SMART" id="SM00220">
    <property type="entry name" value="S_TKc"/>
    <property type="match status" value="1"/>
</dbReference>
<dbReference type="Pfam" id="PF07714">
    <property type="entry name" value="PK_Tyr_Ser-Thr"/>
    <property type="match status" value="1"/>
</dbReference>
<feature type="compositionally biased region" description="Low complexity" evidence="15">
    <location>
        <begin position="765"/>
        <end position="787"/>
    </location>
</feature>
<feature type="region of interest" description="Disordered" evidence="15">
    <location>
        <begin position="1"/>
        <end position="276"/>
    </location>
</feature>
<proteinExistence type="predicted"/>
<dbReference type="InterPro" id="IPR001245">
    <property type="entry name" value="Ser-Thr/Tyr_kinase_cat_dom"/>
</dbReference>
<feature type="compositionally biased region" description="Pro residues" evidence="15">
    <location>
        <begin position="45"/>
        <end position="60"/>
    </location>
</feature>
<evidence type="ECO:0000256" key="4">
    <source>
        <dbReference type="ARBA" id="ARBA00022527"/>
    </source>
</evidence>
<keyword evidence="9 14" id="KW-0067">ATP-binding</keyword>
<evidence type="ECO:0000256" key="8">
    <source>
        <dbReference type="ARBA" id="ARBA00022777"/>
    </source>
</evidence>
<feature type="compositionally biased region" description="Low complexity" evidence="15">
    <location>
        <begin position="239"/>
        <end position="263"/>
    </location>
</feature>
<evidence type="ECO:0000256" key="9">
    <source>
        <dbReference type="ARBA" id="ARBA00022840"/>
    </source>
</evidence>
<feature type="compositionally biased region" description="Low complexity" evidence="15">
    <location>
        <begin position="184"/>
        <end position="193"/>
    </location>
</feature>
<feature type="region of interest" description="Disordered" evidence="15">
    <location>
        <begin position="326"/>
        <end position="383"/>
    </location>
</feature>
<keyword evidence="10 16" id="KW-1133">Transmembrane helix</keyword>
<organism evidence="18 19">
    <name type="scientific">Brassica napus</name>
    <name type="common">Rape</name>
    <dbReference type="NCBI Taxonomy" id="3708"/>
    <lineage>
        <taxon>Eukaryota</taxon>
        <taxon>Viridiplantae</taxon>
        <taxon>Streptophyta</taxon>
        <taxon>Embryophyta</taxon>
        <taxon>Tracheophyta</taxon>
        <taxon>Spermatophyta</taxon>
        <taxon>Magnoliopsida</taxon>
        <taxon>eudicotyledons</taxon>
        <taxon>Gunneridae</taxon>
        <taxon>Pentapetalae</taxon>
        <taxon>rosids</taxon>
        <taxon>malvids</taxon>
        <taxon>Brassicales</taxon>
        <taxon>Brassicaceae</taxon>
        <taxon>Brassiceae</taxon>
        <taxon>Brassica</taxon>
    </lineage>
</organism>
<feature type="transmembrane region" description="Helical" evidence="16">
    <location>
        <begin position="281"/>
        <end position="301"/>
    </location>
</feature>
<dbReference type="EC" id="2.7.11.1" evidence="2"/>
<evidence type="ECO:0000259" key="17">
    <source>
        <dbReference type="PROSITE" id="PS50011"/>
    </source>
</evidence>
<feature type="compositionally biased region" description="Polar residues" evidence="15">
    <location>
        <begin position="732"/>
        <end position="749"/>
    </location>
</feature>
<feature type="domain" description="Protein kinase" evidence="17">
    <location>
        <begin position="402"/>
        <end position="707"/>
    </location>
</feature>
<feature type="region of interest" description="Disordered" evidence="15">
    <location>
        <begin position="765"/>
        <end position="802"/>
    </location>
</feature>
<evidence type="ECO:0000256" key="6">
    <source>
        <dbReference type="ARBA" id="ARBA00022692"/>
    </source>
</evidence>
<dbReference type="InterPro" id="IPR017441">
    <property type="entry name" value="Protein_kinase_ATP_BS"/>
</dbReference>
<sequence length="802" mass="86033">MSSCFQLKTKQKRKRNQMSDSPSSSPPAPSADSGSPPDNSTGASAPPPADSAPPPTPPPDNSTGGSAPPPANSAPPPSPPADSTPPPDSSSPPPATPPPVSEPPPPPPDSPPPPPPDAPPPADPTPVDSGSPPPKPTTSPPPPPEESESPPPPPNEEDSSPPPPPPEKSSPPPSEKSSPPPPEKSSSPPSEKSSPPPASSPKAAPKKKKKSPPPPPGVPTKSPSAPTKSPPNAPPPLKAPHALPPKSAAAGGPLKSPSTGVSSFPPPPPNSNDNGYQGKTMAGMAVAGFAIIAVVAVLFFVRRKKKRNVDAYSDSQYLPPPNFSIQSDGLLHGQNTTKGYSVPGGYNTQQQSYNTQQQSDNTRTSFGSQRGSQRGYPPDSAVMGSGQTHFTYEELMDITEGFAQRNILGEGGFGCVYKGKLHDGKLVAVKQLKVGSGQGDREFKAEVEIISRVHHRHLVSLVGYCISDVERLLIYEYVPNQTLEHHLHGKGRPVLEWAKRVRIAIGSAKGLAYLHEDCKFFMRHPKIIHRDIKSANILLDDDFEAQAIKTIILFFKTFCFMRLDVFFSDFSVADFGLAKLNDSTQTHVSTRVMGTFGYLAPEYAQSGKLTDRSDVFSFGVVLLELVTGRKPVDQYQPLGEESLVEWARPLLHKAIETGDFSDLVDRRLQNHYVENEVFRMIETASACIRHSGPKRPRMAQLVKLENLSSETKLGLNKVVRALDSEGDMGDISNGSKVGQTSSNDSGQYNSDAMKFRKMAFGFDDSSDSGDYSVRSSSRGSYGASTEFTRNESENRNFNNRQF</sequence>
<feature type="region of interest" description="Disordered" evidence="15">
    <location>
        <begin position="725"/>
        <end position="749"/>
    </location>
</feature>
<dbReference type="PROSITE" id="PS00107">
    <property type="entry name" value="PROTEIN_KINASE_ATP"/>
    <property type="match status" value="1"/>
</dbReference>
<evidence type="ECO:0000256" key="14">
    <source>
        <dbReference type="PROSITE-ProRule" id="PRU10141"/>
    </source>
</evidence>
<gene>
    <name evidence="18" type="ORF">HID58_072932</name>
</gene>
<keyword evidence="4" id="KW-0723">Serine/threonine-protein kinase</keyword>
<keyword evidence="6 16" id="KW-0812">Transmembrane</keyword>
<comment type="caution">
    <text evidence="18">The sequence shown here is derived from an EMBL/GenBank/DDBJ whole genome shotgun (WGS) entry which is preliminary data.</text>
</comment>
<keyword evidence="19" id="KW-1185">Reference proteome</keyword>
<keyword evidence="11 16" id="KW-0472">Membrane</keyword>
<evidence type="ECO:0000256" key="7">
    <source>
        <dbReference type="ARBA" id="ARBA00022741"/>
    </source>
</evidence>
<evidence type="ECO:0000256" key="15">
    <source>
        <dbReference type="SAM" id="MobiDB-lite"/>
    </source>
</evidence>
<comment type="catalytic activity">
    <reaction evidence="13">
        <text>L-seryl-[protein] + ATP = O-phospho-L-seryl-[protein] + ADP + H(+)</text>
        <dbReference type="Rhea" id="RHEA:17989"/>
        <dbReference type="Rhea" id="RHEA-COMP:9863"/>
        <dbReference type="Rhea" id="RHEA-COMP:11604"/>
        <dbReference type="ChEBI" id="CHEBI:15378"/>
        <dbReference type="ChEBI" id="CHEBI:29999"/>
        <dbReference type="ChEBI" id="CHEBI:30616"/>
        <dbReference type="ChEBI" id="CHEBI:83421"/>
        <dbReference type="ChEBI" id="CHEBI:456216"/>
        <dbReference type="EC" id="2.7.11.1"/>
    </reaction>
</comment>
<dbReference type="PANTHER" id="PTHR47982">
    <property type="entry name" value="PROLINE-RICH RECEPTOR-LIKE PROTEIN KINASE PERK4"/>
    <property type="match status" value="1"/>
</dbReference>
<feature type="compositionally biased region" description="Pro residues" evidence="15">
    <location>
        <begin position="67"/>
        <end position="124"/>
    </location>
</feature>
<feature type="compositionally biased region" description="Low complexity" evidence="15">
    <location>
        <begin position="346"/>
        <end position="359"/>
    </location>
</feature>
<evidence type="ECO:0000256" key="12">
    <source>
        <dbReference type="ARBA" id="ARBA00047899"/>
    </source>
</evidence>
<evidence type="ECO:0000256" key="10">
    <source>
        <dbReference type="ARBA" id="ARBA00022989"/>
    </source>
</evidence>
<dbReference type="Gene3D" id="3.30.200.20">
    <property type="entry name" value="Phosphorylase Kinase, domain 1"/>
    <property type="match status" value="1"/>
</dbReference>
<evidence type="ECO:0000256" key="11">
    <source>
        <dbReference type="ARBA" id="ARBA00023136"/>
    </source>
</evidence>
<dbReference type="InterPro" id="IPR047117">
    <property type="entry name" value="PERK1-13-like"/>
</dbReference>
<comment type="catalytic activity">
    <reaction evidence="12">
        <text>L-threonyl-[protein] + ATP = O-phospho-L-threonyl-[protein] + ADP + H(+)</text>
        <dbReference type="Rhea" id="RHEA:46608"/>
        <dbReference type="Rhea" id="RHEA-COMP:11060"/>
        <dbReference type="Rhea" id="RHEA-COMP:11605"/>
        <dbReference type="ChEBI" id="CHEBI:15378"/>
        <dbReference type="ChEBI" id="CHEBI:30013"/>
        <dbReference type="ChEBI" id="CHEBI:30616"/>
        <dbReference type="ChEBI" id="CHEBI:61977"/>
        <dbReference type="ChEBI" id="CHEBI:456216"/>
        <dbReference type="EC" id="2.7.11.1"/>
    </reaction>
</comment>
<dbReference type="Gene3D" id="1.10.510.10">
    <property type="entry name" value="Transferase(Phosphotransferase) domain 1"/>
    <property type="match status" value="1"/>
</dbReference>
<dbReference type="EMBL" id="JAGKQM010000016">
    <property type="protein sequence ID" value="KAH0875570.1"/>
    <property type="molecule type" value="Genomic_DNA"/>
</dbReference>
<dbReference type="InterPro" id="IPR008271">
    <property type="entry name" value="Ser/Thr_kinase_AS"/>
</dbReference>
<feature type="binding site" evidence="14">
    <location>
        <position position="430"/>
    </location>
    <ligand>
        <name>ATP</name>
        <dbReference type="ChEBI" id="CHEBI:30616"/>
    </ligand>
</feature>